<proteinExistence type="predicted"/>
<evidence type="ECO:0000256" key="1">
    <source>
        <dbReference type="ARBA" id="ARBA00022598"/>
    </source>
</evidence>
<dbReference type="SUPFAM" id="SSF50249">
    <property type="entry name" value="Nucleic acid-binding proteins"/>
    <property type="match status" value="1"/>
</dbReference>
<dbReference type="PANTHER" id="PTHR22594">
    <property type="entry name" value="ASPARTYL/LYSYL-TRNA SYNTHETASE"/>
    <property type="match status" value="1"/>
</dbReference>
<evidence type="ECO:0000313" key="8">
    <source>
        <dbReference type="EMBL" id="SVB42852.1"/>
    </source>
</evidence>
<dbReference type="Gene3D" id="2.40.50.140">
    <property type="entry name" value="Nucleic acid-binding proteins"/>
    <property type="match status" value="1"/>
</dbReference>
<dbReference type="Pfam" id="PF00152">
    <property type="entry name" value="tRNA-synt_2"/>
    <property type="match status" value="1"/>
</dbReference>
<dbReference type="InterPro" id="IPR012340">
    <property type="entry name" value="NA-bd_OB-fold"/>
</dbReference>
<evidence type="ECO:0000259" key="6">
    <source>
        <dbReference type="Pfam" id="PF00152"/>
    </source>
</evidence>
<evidence type="ECO:0000259" key="7">
    <source>
        <dbReference type="Pfam" id="PF01336"/>
    </source>
</evidence>
<name>A0A382DXM7_9ZZZZ</name>
<keyword evidence="5" id="KW-0030">Aminoacyl-tRNA synthetase</keyword>
<sequence>MKSTSVTISNLGEHVEKTVTLNGWVYNKRTSGKIWFLLLRDGTGLAQCVVVKAEVEPEIFELKNTITQESSVTITGTVRKDDRSVGGFEIGVESIKIHQIADEYPISPKEHGTDFLMNHRHLWMRSRKQHSILTVRHHVIKACRDFFDRSGFILMDSPILTANAVEGTSNLFEVDYFKRSAYLTQSGQLYGEAGAMAFGKIYCFGP</sequence>
<feature type="domain" description="OB" evidence="7">
    <location>
        <begin position="19"/>
        <end position="97"/>
    </location>
</feature>
<dbReference type="GO" id="GO:0005524">
    <property type="term" value="F:ATP binding"/>
    <property type="evidence" value="ECO:0007669"/>
    <property type="project" value="UniProtKB-KW"/>
</dbReference>
<dbReference type="GO" id="GO:0003676">
    <property type="term" value="F:nucleic acid binding"/>
    <property type="evidence" value="ECO:0007669"/>
    <property type="project" value="InterPro"/>
</dbReference>
<evidence type="ECO:0000256" key="5">
    <source>
        <dbReference type="ARBA" id="ARBA00023146"/>
    </source>
</evidence>
<keyword evidence="4" id="KW-0648">Protein biosynthesis</keyword>
<organism evidence="8">
    <name type="scientific">marine metagenome</name>
    <dbReference type="NCBI Taxonomy" id="408172"/>
    <lineage>
        <taxon>unclassified sequences</taxon>
        <taxon>metagenomes</taxon>
        <taxon>ecological metagenomes</taxon>
    </lineage>
</organism>
<dbReference type="InterPro" id="IPR004364">
    <property type="entry name" value="Aa-tRNA-synt_II"/>
</dbReference>
<dbReference type="SUPFAM" id="SSF55681">
    <property type="entry name" value="Class II aaRS and biotin synthetases"/>
    <property type="match status" value="1"/>
</dbReference>
<dbReference type="Pfam" id="PF01336">
    <property type="entry name" value="tRNA_anti-codon"/>
    <property type="match status" value="1"/>
</dbReference>
<keyword evidence="2" id="KW-0547">Nucleotide-binding</keyword>
<dbReference type="PANTHER" id="PTHR22594:SF34">
    <property type="entry name" value="ASPARAGINE--TRNA LIGASE, MITOCHONDRIAL-RELATED"/>
    <property type="match status" value="1"/>
</dbReference>
<gene>
    <name evidence="8" type="ORF">METZ01_LOCUS195706</name>
</gene>
<dbReference type="EMBL" id="UINC01041497">
    <property type="protein sequence ID" value="SVB42852.1"/>
    <property type="molecule type" value="Genomic_DNA"/>
</dbReference>
<evidence type="ECO:0008006" key="9">
    <source>
        <dbReference type="Google" id="ProtNLM"/>
    </source>
</evidence>
<dbReference type="InterPro" id="IPR045864">
    <property type="entry name" value="aa-tRNA-synth_II/BPL/LPL"/>
</dbReference>
<evidence type="ECO:0000256" key="4">
    <source>
        <dbReference type="ARBA" id="ARBA00022917"/>
    </source>
</evidence>
<dbReference type="Gene3D" id="3.30.930.10">
    <property type="entry name" value="Bira Bifunctional Protein, Domain 2"/>
    <property type="match status" value="1"/>
</dbReference>
<feature type="non-terminal residue" evidence="8">
    <location>
        <position position="206"/>
    </location>
</feature>
<dbReference type="GO" id="GO:0006421">
    <property type="term" value="P:asparaginyl-tRNA aminoacylation"/>
    <property type="evidence" value="ECO:0007669"/>
    <property type="project" value="TreeGrafter"/>
</dbReference>
<dbReference type="InterPro" id="IPR004365">
    <property type="entry name" value="NA-bd_OB_tRNA"/>
</dbReference>
<protein>
    <recommendedName>
        <fullName evidence="9">Asparagine--tRNA ligase</fullName>
    </recommendedName>
</protein>
<dbReference type="AlphaFoldDB" id="A0A382DXM7"/>
<keyword evidence="1" id="KW-0436">Ligase</keyword>
<feature type="domain" description="Aminoacyl-tRNA synthetase class II (D/K/N)" evidence="6">
    <location>
        <begin position="114"/>
        <end position="206"/>
    </location>
</feature>
<dbReference type="GO" id="GO:0004812">
    <property type="term" value="F:aminoacyl-tRNA ligase activity"/>
    <property type="evidence" value="ECO:0007669"/>
    <property type="project" value="UniProtKB-KW"/>
</dbReference>
<reference evidence="8" key="1">
    <citation type="submission" date="2018-05" db="EMBL/GenBank/DDBJ databases">
        <authorList>
            <person name="Lanie J.A."/>
            <person name="Ng W.-L."/>
            <person name="Kazmierczak K.M."/>
            <person name="Andrzejewski T.M."/>
            <person name="Davidsen T.M."/>
            <person name="Wayne K.J."/>
            <person name="Tettelin H."/>
            <person name="Glass J.I."/>
            <person name="Rusch D."/>
            <person name="Podicherti R."/>
            <person name="Tsui H.-C.T."/>
            <person name="Winkler M.E."/>
        </authorList>
    </citation>
    <scope>NUCLEOTIDE SEQUENCE</scope>
</reference>
<accession>A0A382DXM7</accession>
<keyword evidence="3" id="KW-0067">ATP-binding</keyword>
<evidence type="ECO:0000256" key="3">
    <source>
        <dbReference type="ARBA" id="ARBA00022840"/>
    </source>
</evidence>
<evidence type="ECO:0000256" key="2">
    <source>
        <dbReference type="ARBA" id="ARBA00022741"/>
    </source>
</evidence>